<proteinExistence type="inferred from homology"/>
<dbReference type="InterPro" id="IPR006683">
    <property type="entry name" value="Thioestr_dom"/>
</dbReference>
<dbReference type="GO" id="GO:0009062">
    <property type="term" value="P:fatty acid catabolic process"/>
    <property type="evidence" value="ECO:0007669"/>
    <property type="project" value="TreeGrafter"/>
</dbReference>
<protein>
    <submittedName>
        <fullName evidence="5">Acyl-CoA thioesterase YciA</fullName>
    </submittedName>
</protein>
<sequence length="139" mass="15151">MTLLDTDLDDVPAPQGQLTLKLLASRQDTNVYGDISGGWLINQMDQAVELAAGREAGGRTATVAIEAMDFLSPVRVGSVVSVYTQLQEVGHSSMTIDVEVWVRAPHERHSDEHQKVTEARFVMVALDDNGRIRAVHGQA</sequence>
<evidence type="ECO:0000256" key="1">
    <source>
        <dbReference type="ARBA" id="ARBA00010458"/>
    </source>
</evidence>
<dbReference type="Pfam" id="PF03061">
    <property type="entry name" value="4HBT"/>
    <property type="match status" value="1"/>
</dbReference>
<feature type="domain" description="HotDog ACOT-type" evidence="4">
    <location>
        <begin position="14"/>
        <end position="129"/>
    </location>
</feature>
<dbReference type="PANTHER" id="PTHR11049">
    <property type="entry name" value="ACYL COENZYME A THIOESTER HYDROLASE"/>
    <property type="match status" value="1"/>
</dbReference>
<dbReference type="CDD" id="cd03442">
    <property type="entry name" value="BFIT_BACH"/>
    <property type="match status" value="1"/>
</dbReference>
<dbReference type="GO" id="GO:0052816">
    <property type="term" value="F:long-chain fatty acyl-CoA hydrolase activity"/>
    <property type="evidence" value="ECO:0007669"/>
    <property type="project" value="TreeGrafter"/>
</dbReference>
<dbReference type="AlphaFoldDB" id="A0A1G9X494"/>
<evidence type="ECO:0000313" key="6">
    <source>
        <dbReference type="Proteomes" id="UP000199677"/>
    </source>
</evidence>
<dbReference type="OrthoDB" id="9801856at2"/>
<evidence type="ECO:0000256" key="3">
    <source>
        <dbReference type="PROSITE-ProRule" id="PRU01106"/>
    </source>
</evidence>
<dbReference type="Proteomes" id="UP000199677">
    <property type="component" value="Unassembled WGS sequence"/>
</dbReference>
<comment type="similarity">
    <text evidence="1">Belongs to the acyl coenzyme A hydrolase family.</text>
</comment>
<dbReference type="RefSeq" id="WP_089701446.1">
    <property type="nucleotide sequence ID" value="NZ_FNII01000001.1"/>
</dbReference>
<evidence type="ECO:0000313" key="5">
    <source>
        <dbReference type="EMBL" id="SDM91498.1"/>
    </source>
</evidence>
<dbReference type="InterPro" id="IPR029069">
    <property type="entry name" value="HotDog_dom_sf"/>
</dbReference>
<dbReference type="InterPro" id="IPR040170">
    <property type="entry name" value="Cytosol_ACT"/>
</dbReference>
<accession>A0A1G9X494</accession>
<dbReference type="EMBL" id="FNII01000001">
    <property type="protein sequence ID" value="SDM91498.1"/>
    <property type="molecule type" value="Genomic_DNA"/>
</dbReference>
<keyword evidence="2 3" id="KW-0378">Hydrolase</keyword>
<dbReference type="Gene3D" id="3.10.129.10">
    <property type="entry name" value="Hotdog Thioesterase"/>
    <property type="match status" value="1"/>
</dbReference>
<reference evidence="6" key="1">
    <citation type="submission" date="2016-10" db="EMBL/GenBank/DDBJ databases">
        <authorList>
            <person name="Varghese N."/>
            <person name="Submissions S."/>
        </authorList>
    </citation>
    <scope>NUCLEOTIDE SEQUENCE [LARGE SCALE GENOMIC DNA]</scope>
    <source>
        <strain evidence="6">CGMCC 1.6494</strain>
    </source>
</reference>
<gene>
    <name evidence="5" type="ORF">SAMN04487951_101124</name>
</gene>
<name>A0A1G9X494_9GAMM</name>
<dbReference type="SUPFAM" id="SSF54637">
    <property type="entry name" value="Thioesterase/thiol ester dehydrase-isomerase"/>
    <property type="match status" value="1"/>
</dbReference>
<organism evidence="5 6">
    <name type="scientific">Vreelandella arcis</name>
    <dbReference type="NCBI Taxonomy" id="416873"/>
    <lineage>
        <taxon>Bacteria</taxon>
        <taxon>Pseudomonadati</taxon>
        <taxon>Pseudomonadota</taxon>
        <taxon>Gammaproteobacteria</taxon>
        <taxon>Oceanospirillales</taxon>
        <taxon>Halomonadaceae</taxon>
        <taxon>Vreelandella</taxon>
    </lineage>
</organism>
<dbReference type="GO" id="GO:0006637">
    <property type="term" value="P:acyl-CoA metabolic process"/>
    <property type="evidence" value="ECO:0007669"/>
    <property type="project" value="TreeGrafter"/>
</dbReference>
<dbReference type="PANTHER" id="PTHR11049:SF5">
    <property type="entry name" value="ACYL-COA THIOESTER HYDROLASE YCIA"/>
    <property type="match status" value="1"/>
</dbReference>
<dbReference type="InterPro" id="IPR033120">
    <property type="entry name" value="HOTDOG_ACOT"/>
</dbReference>
<dbReference type="GO" id="GO:0005829">
    <property type="term" value="C:cytosol"/>
    <property type="evidence" value="ECO:0007669"/>
    <property type="project" value="TreeGrafter"/>
</dbReference>
<evidence type="ECO:0000256" key="2">
    <source>
        <dbReference type="ARBA" id="ARBA00022801"/>
    </source>
</evidence>
<keyword evidence="6" id="KW-1185">Reference proteome</keyword>
<dbReference type="PROSITE" id="PS51770">
    <property type="entry name" value="HOTDOG_ACOT"/>
    <property type="match status" value="1"/>
</dbReference>
<evidence type="ECO:0000259" key="4">
    <source>
        <dbReference type="PROSITE" id="PS51770"/>
    </source>
</evidence>
<dbReference type="STRING" id="416873.SAMN04487951_101124"/>